<feature type="compositionally biased region" description="Basic residues" evidence="3">
    <location>
        <begin position="1"/>
        <end position="19"/>
    </location>
</feature>
<sequence length="1019" mass="118995">MSTVKKSSKKKSSKKKSSKKNSSETESSKKRSPKIVPKHTAKNLPKPNKNFGIDLDKCANCPGCLLYFNFIHQVENTIQQNTSKSTTTELIVKLISNFVWKYGFTYEQIAVNIFKYRFKERVYLLKILVALGLDPNNLRIGGYKVLNQLVYENDILSIIALVENGANIDLERPQNNILHICASKNYPVLLKYALSRNEIEINAVNIDGSSPLYLACLYLNKECIKILLDNGADIEYQTPDEMTCCRELTNLLGYVMHDDPTVYNGIYNRHGDKYDNNIPELVRDIIDVLKLIISAKDNLSRREIYLIRNLCFNKPVIMNENILIDLFIFIVNKFPEIVYQKFNSLGHNAINMSIISCNNSLIKYFVDKTDLNFKNNINNSVPNPFQLLVNHGYVDYVKTILNRDPKIISTKCIFGHNLLHYAFMPCYVHSDIQHIKSNEDIIELVKLFAGSKKINLNHRNNFGYRAIETAIRYCHIDVIKELLKFNTSIFTENRIKQQLFPIFNNNDIISFATQLGRLDVVTYLIQENVQLQLYQIDDIHSIPTALLIAIAYHRKNFIKIFLELPQTIYCLNNIITKEYVINFANLYSNYNVQIIDNHNLNFIDKMSFTNRIDKMISFYSAHYGYSRILILSGLSLLLSFLEKICSTSKKSKNYRSSSHFKFLEIIIFKNDSHDFIFGRYFSNIDSEINLLNYMNDPRFVDNCIEMVGDLIEYPTVLDVYEYLMVINNYFVSNQSALDFIENLGLINKSNKIVKINKTINELLNKSEISIDLNDQDTYNYDDYIENDPEFNSDEFGSDEFSDEAIKDFFGLDNKNLLTEKITSPIKSVKNNQKEDPVKKINKYRVENMLHKFCRGEKLPHYDIIYKCLLETDYYQIFDNKIVVYNDKIILAVIYKLKSSDSPDSQLSYKPNVRTNPSYWIKSYSTNICSPNKQDLYHMFPFILDWILYNWSCVECQTKDKIYPNEFNTHLYFYGELNTNNRMIKGCFEYFLNCHKSLYHRLFHEIDRVPNQIQRQIAGN</sequence>
<proteinExistence type="predicted"/>
<accession>A0A0G2Y274</accession>
<dbReference type="SUPFAM" id="SSF48403">
    <property type="entry name" value="Ankyrin repeat"/>
    <property type="match status" value="1"/>
</dbReference>
<reference evidence="4 5" key="1">
    <citation type="submission" date="2014-10" db="EMBL/GenBank/DDBJ databases">
        <title>Pan-genome analysis of Brazilian lineage A amoebal mimiviruses.</title>
        <authorList>
            <person name="Assis F.L."/>
            <person name="Abrahao J.S."/>
            <person name="Kroon E.G."/>
            <person name="Dornas F.P."/>
            <person name="Andrade K.R."/>
            <person name="Borato P.V.M."/>
            <person name="Pilotto M.R."/>
            <person name="Benamar S."/>
            <person name="LaScola B."/>
            <person name="Colson P."/>
        </authorList>
    </citation>
    <scope>NUCLEOTIDE SEQUENCE [LARGE SCALE GENOMIC DNA]</scope>
    <source>
        <strain evidence="4 5">Kroon</strain>
    </source>
</reference>
<evidence type="ECO:0000313" key="5">
    <source>
        <dbReference type="Proteomes" id="UP000240461"/>
    </source>
</evidence>
<keyword evidence="5" id="KW-1185">Reference proteome</keyword>
<dbReference type="EMBL" id="KM982402">
    <property type="protein sequence ID" value="AKI79833.1"/>
    <property type="molecule type" value="Genomic_DNA"/>
</dbReference>
<dbReference type="Pfam" id="PF12796">
    <property type="entry name" value="Ank_2"/>
    <property type="match status" value="1"/>
</dbReference>
<organism evidence="4 5">
    <name type="scientific">Acanthamoeba polyphaga mimivirus Kroon</name>
    <dbReference type="NCBI Taxonomy" id="3069720"/>
    <lineage>
        <taxon>Viruses</taxon>
        <taxon>Varidnaviria</taxon>
        <taxon>Bamfordvirae</taxon>
        <taxon>Nucleocytoviricota</taxon>
        <taxon>Megaviricetes</taxon>
        <taxon>Imitervirales</taxon>
        <taxon>Mimiviridae</taxon>
        <taxon>Megamimivirinae</taxon>
        <taxon>Mimivirus</taxon>
        <taxon>Mimivirus lagoaense</taxon>
    </lineage>
</organism>
<feature type="region of interest" description="Disordered" evidence="3">
    <location>
        <begin position="1"/>
        <end position="44"/>
    </location>
</feature>
<evidence type="ECO:0000256" key="3">
    <source>
        <dbReference type="SAM" id="MobiDB-lite"/>
    </source>
</evidence>
<dbReference type="Proteomes" id="UP000240461">
    <property type="component" value="Segment"/>
</dbReference>
<dbReference type="SMART" id="SM00248">
    <property type="entry name" value="ANK"/>
    <property type="match status" value="9"/>
</dbReference>
<evidence type="ECO:0000256" key="1">
    <source>
        <dbReference type="ARBA" id="ARBA00022737"/>
    </source>
</evidence>
<dbReference type="InterPro" id="IPR036770">
    <property type="entry name" value="Ankyrin_rpt-contain_sf"/>
</dbReference>
<name>A0A0G2Y274_9VIRU</name>
<dbReference type="PANTHER" id="PTHR24198">
    <property type="entry name" value="ANKYRIN REPEAT AND PROTEIN KINASE DOMAIN-CONTAINING PROTEIN"/>
    <property type="match status" value="1"/>
</dbReference>
<keyword evidence="2" id="KW-0040">ANK repeat</keyword>
<dbReference type="KEGG" id="vg:80513631"/>
<dbReference type="PROSITE" id="PS50297">
    <property type="entry name" value="ANK_REP_REGION"/>
    <property type="match status" value="1"/>
</dbReference>
<dbReference type="Gene3D" id="1.25.40.20">
    <property type="entry name" value="Ankyrin repeat-containing domain"/>
    <property type="match status" value="2"/>
</dbReference>
<evidence type="ECO:0000313" key="4">
    <source>
        <dbReference type="EMBL" id="AKI79833.1"/>
    </source>
</evidence>
<feature type="compositionally biased region" description="Basic residues" evidence="3">
    <location>
        <begin position="30"/>
        <end position="41"/>
    </location>
</feature>
<dbReference type="PROSITE" id="PS50088">
    <property type="entry name" value="ANK_REPEAT"/>
    <property type="match status" value="1"/>
</dbReference>
<dbReference type="PANTHER" id="PTHR24198:SF165">
    <property type="entry name" value="ANKYRIN REPEAT-CONTAINING PROTEIN-RELATED"/>
    <property type="match status" value="1"/>
</dbReference>
<protein>
    <submittedName>
        <fullName evidence="4">Ankyrin repeat-containing protein</fullName>
    </submittedName>
</protein>
<keyword evidence="1" id="KW-0677">Repeat</keyword>
<dbReference type="InterPro" id="IPR002110">
    <property type="entry name" value="Ankyrin_rpt"/>
</dbReference>
<evidence type="ECO:0000256" key="2">
    <source>
        <dbReference type="ARBA" id="ARBA00023043"/>
    </source>
</evidence>